<feature type="binding site" evidence="4">
    <location>
        <position position="181"/>
    </location>
    <ligand>
        <name>adenosylcob(III)alamin</name>
        <dbReference type="ChEBI" id="CHEBI:18408"/>
    </ligand>
</feature>
<dbReference type="AlphaFoldDB" id="A0A0B7MHD6"/>
<feature type="binding site" evidence="4">
    <location>
        <position position="178"/>
    </location>
    <ligand>
        <name>L-glutamate</name>
        <dbReference type="ChEBI" id="CHEBI:29985"/>
    </ligand>
</feature>
<feature type="binding site" evidence="4">
    <location>
        <position position="69"/>
    </location>
    <ligand>
        <name>adenosylcob(III)alamin</name>
        <dbReference type="ChEBI" id="CHEBI:18408"/>
    </ligand>
</feature>
<evidence type="ECO:0000313" key="5">
    <source>
        <dbReference type="EMBL" id="CEO87628.1"/>
    </source>
</evidence>
<dbReference type="EMBL" id="CDRZ01000020">
    <property type="protein sequence ID" value="CEO87628.1"/>
    <property type="molecule type" value="Genomic_DNA"/>
</dbReference>
<keyword evidence="1 4" id="KW-0846">Cobalamin</keyword>
<dbReference type="GO" id="GO:0031419">
    <property type="term" value="F:cobalamin binding"/>
    <property type="evidence" value="ECO:0007669"/>
    <property type="project" value="UniProtKB-KW"/>
</dbReference>
<dbReference type="Proteomes" id="UP000046155">
    <property type="component" value="Unassembled WGS sequence"/>
</dbReference>
<dbReference type="HAMAP" id="MF_01923">
    <property type="entry name" value="Me_Asp_mutase_E"/>
    <property type="match status" value="1"/>
</dbReference>
<comment type="subunit">
    <text evidence="4">Heterotetramer composed of 2 epsilon subunits (GlmE) and 2 sigma subunits (GlmS). GlmE exists as a homodimer and GlmS as a monomer.</text>
</comment>
<dbReference type="PIRSF" id="PIRSF001495">
    <property type="entry name" value="Met_asp_mut_epsi"/>
    <property type="match status" value="1"/>
</dbReference>
<feature type="binding site" evidence="4">
    <location>
        <position position="101"/>
    </location>
    <ligand>
        <name>L-glutamate</name>
        <dbReference type="ChEBI" id="CHEBI:29985"/>
    </ligand>
</feature>
<dbReference type="GO" id="GO:0019670">
    <property type="term" value="P:anaerobic L-glutamate catabolic process"/>
    <property type="evidence" value="ECO:0007669"/>
    <property type="project" value="InterPro"/>
</dbReference>
<feature type="binding site" evidence="4">
    <location>
        <position position="124"/>
    </location>
    <ligand>
        <name>adenosylcob(III)alamin</name>
        <dbReference type="ChEBI" id="CHEBI:18408"/>
    </ligand>
</feature>
<comment type="pathway">
    <text evidence="4">Amino-acid degradation; L-glutamate degradation via mesaconate pathway; acetate and pyruvate from L-glutamate: step 1/4.</text>
</comment>
<evidence type="ECO:0000256" key="2">
    <source>
        <dbReference type="ARBA" id="ARBA00023235"/>
    </source>
</evidence>
<feature type="binding site" evidence="4">
    <location>
        <position position="172"/>
    </location>
    <ligand>
        <name>L-glutamate</name>
        <dbReference type="ChEBI" id="CHEBI:29985"/>
    </ligand>
</feature>
<evidence type="ECO:0000256" key="1">
    <source>
        <dbReference type="ARBA" id="ARBA00022628"/>
    </source>
</evidence>
<comment type="similarity">
    <text evidence="4">Belongs to the methylaspartate mutase GlmE subunit family.</text>
</comment>
<dbReference type="NCBIfam" id="TIGR01503">
    <property type="entry name" value="MthylAspMut_E"/>
    <property type="match status" value="1"/>
</dbReference>
<accession>A0A0B7MHD6</accession>
<protein>
    <recommendedName>
        <fullName evidence="4">Glutamate mutase epsilon subunit</fullName>
        <ecNumber evidence="4">5.4.99.1</ecNumber>
    </recommendedName>
    <alternativeName>
        <fullName evidence="4">Glutamate mutase E chain</fullName>
    </alternativeName>
    <alternativeName>
        <fullName evidence="4">Glutamate mutase large subunit</fullName>
    </alternativeName>
    <alternativeName>
        <fullName evidence="4">Methylaspartate mutase</fullName>
    </alternativeName>
</protein>
<keyword evidence="6" id="KW-1185">Reference proteome</keyword>
<comment type="function">
    <text evidence="4">Catalyzes the carbon skeleton rearrangement of L-glutamate to L-threo-3-methylaspartate ((2S,3S)-3-methylaspartate).</text>
</comment>
<comment type="catalytic activity">
    <reaction evidence="4">
        <text>(2S,3S)-3-methyl-L-aspartate = L-glutamate</text>
        <dbReference type="Rhea" id="RHEA:12857"/>
        <dbReference type="ChEBI" id="CHEBI:29985"/>
        <dbReference type="ChEBI" id="CHEBI:58724"/>
        <dbReference type="EC" id="5.4.99.1"/>
    </reaction>
</comment>
<feature type="binding site" evidence="4">
    <location>
        <begin position="150"/>
        <end position="151"/>
    </location>
    <ligand>
        <name>L-glutamate</name>
        <dbReference type="ChEBI" id="CHEBI:29985"/>
    </ligand>
</feature>
<dbReference type="Gene3D" id="3.20.20.240">
    <property type="entry name" value="Methylmalonyl-CoA mutase"/>
    <property type="match status" value="1"/>
</dbReference>
<keyword evidence="2 4" id="KW-0413">Isomerase</keyword>
<dbReference type="GO" id="GO:0019553">
    <property type="term" value="P:L-glutamate catabolic process via L-citramalate"/>
    <property type="evidence" value="ECO:0007669"/>
    <property type="project" value="UniProtKB-UniRule"/>
</dbReference>
<dbReference type="GO" id="GO:0050097">
    <property type="term" value="F:methylaspartate mutase activity"/>
    <property type="evidence" value="ECO:0007669"/>
    <property type="project" value="UniProtKB-UniRule"/>
</dbReference>
<dbReference type="InterPro" id="IPR014714">
    <property type="entry name" value="Glu_mut_E_C_dom_sf"/>
</dbReference>
<keyword evidence="3 4" id="KW-0170">Cobalt</keyword>
<name>A0A0B7MHD6_9FIRM</name>
<evidence type="ECO:0000256" key="3">
    <source>
        <dbReference type="ARBA" id="ARBA00023285"/>
    </source>
</evidence>
<feature type="binding site" evidence="4">
    <location>
        <position position="182"/>
    </location>
    <ligand>
        <name>L-glutamate</name>
        <dbReference type="ChEBI" id="CHEBI:29985"/>
    </ligand>
</feature>
<feature type="binding site" evidence="4">
    <location>
        <position position="335"/>
    </location>
    <ligand>
        <name>adenosylcob(III)alamin</name>
        <dbReference type="ChEBI" id="CHEBI:18408"/>
    </ligand>
</feature>
<feature type="binding site" evidence="4">
    <location>
        <position position="331"/>
    </location>
    <ligand>
        <name>adenosylcob(III)alamin</name>
        <dbReference type="ChEBI" id="CHEBI:18408"/>
    </ligand>
</feature>
<dbReference type="SUPFAM" id="SSF51703">
    <property type="entry name" value="Cobalamin (vitamin B12)-dependent enzymes"/>
    <property type="match status" value="1"/>
</dbReference>
<feature type="binding site" evidence="4">
    <location>
        <position position="298"/>
    </location>
    <ligand>
        <name>adenosylcob(III)alamin</name>
        <dbReference type="ChEBI" id="CHEBI:18408"/>
    </ligand>
</feature>
<feature type="binding site" evidence="4">
    <location>
        <position position="327"/>
    </location>
    <ligand>
        <name>adenosylcob(III)alamin</name>
        <dbReference type="ChEBI" id="CHEBI:18408"/>
    </ligand>
</feature>
<sequence>MLRLENRRWEKSYFEEGRDYVLNSWSTGQEVDLEDAFHFHKSLPESKRAYCKLRAGQEEKRIYLQPRAGVALLSEHIELLSELESKGEADFLPTTIDSYTRQNRYAEAARGIEESKAAGRSLLNGLPAVNYGVANCRKIIDAVGSPVQVRHGTPDARLLAEITLAAGFTDFEGGGISYNIPYAKDVPLERSLFDWQYVDRLCGLYAEEGIIINREMFGPLTGTLVPPCISHAIGIIEALLAAAQGVKSIAVGYGQGGNLYQDTAALRTLGRLGRDYLDRYGFQDVLLTTVFHQWMGGFPQEESRALGVIAWGAATAALAGVNKVIVKTPHEALGIPTAEANIAGLLCTRQLIRMLGEQELAKTPYLKEEEYMIEREVEEIISKVFELGEGDLAVGTVRSFEAGVLDISFAPSRCTRGSIMPVRDKDGAIRFLNTGNIPFSKEIKDFHQKKIKERADLEKREPGFRMVIDDIYAISKGRLVGKPR</sequence>
<organism evidence="5 6">
    <name type="scientific">Syntrophaceticus schinkii</name>
    <dbReference type="NCBI Taxonomy" id="499207"/>
    <lineage>
        <taxon>Bacteria</taxon>
        <taxon>Bacillati</taxon>
        <taxon>Bacillota</taxon>
        <taxon>Clostridia</taxon>
        <taxon>Thermoanaerobacterales</taxon>
        <taxon>Thermoanaerobacterales Family III. Incertae Sedis</taxon>
        <taxon>Syntrophaceticus</taxon>
    </lineage>
</organism>
<dbReference type="EC" id="5.4.99.1" evidence="4"/>
<dbReference type="UniPathway" id="UPA00561">
    <property type="reaction ID" value="UER00617"/>
</dbReference>
<proteinExistence type="inferred from homology"/>
<feature type="binding site" evidence="4">
    <location>
        <position position="67"/>
    </location>
    <ligand>
        <name>L-glutamate</name>
        <dbReference type="ChEBI" id="CHEBI:29985"/>
    </ligand>
</feature>
<reference evidence="6" key="1">
    <citation type="submission" date="2015-01" db="EMBL/GenBank/DDBJ databases">
        <authorList>
            <person name="Manzoor Shahid"/>
            <person name="Zubair Saima"/>
        </authorList>
    </citation>
    <scope>NUCLEOTIDE SEQUENCE [LARGE SCALE GENOMIC DNA]</scope>
    <source>
        <strain evidence="6">Sp3</strain>
    </source>
</reference>
<dbReference type="Gene3D" id="3.90.970.10">
    <property type="match status" value="1"/>
</dbReference>
<evidence type="ECO:0000313" key="6">
    <source>
        <dbReference type="Proteomes" id="UP000046155"/>
    </source>
</evidence>
<dbReference type="InterPro" id="IPR006396">
    <property type="entry name" value="Glu_mut_E"/>
</dbReference>
<dbReference type="Pfam" id="PF06368">
    <property type="entry name" value="Met_asp_mut_E"/>
    <property type="match status" value="1"/>
</dbReference>
<comment type="cofactor">
    <cofactor evidence="4">
        <name>adenosylcob(III)alamin</name>
        <dbReference type="ChEBI" id="CHEBI:18408"/>
    </cofactor>
</comment>
<gene>
    <name evidence="4 5" type="primary">glmE</name>
    <name evidence="5" type="ORF">SSCH_1160010</name>
</gene>
<dbReference type="InterPro" id="IPR016176">
    <property type="entry name" value="Cbl-dep_enz_cat"/>
</dbReference>
<evidence type="ECO:0000256" key="4">
    <source>
        <dbReference type="HAMAP-Rule" id="MF_01923"/>
    </source>
</evidence>
<dbReference type="CDD" id="cd00245">
    <property type="entry name" value="Glm_e"/>
    <property type="match status" value="1"/>
</dbReference>